<dbReference type="PANTHER" id="PTHR13091:SF0">
    <property type="entry name" value="NONSENSE-MEDIATED MRNA DECAY FACTOR SMG8"/>
    <property type="match status" value="1"/>
</dbReference>
<feature type="compositionally biased region" description="Low complexity" evidence="4">
    <location>
        <begin position="105"/>
        <end position="117"/>
    </location>
</feature>
<keyword evidence="6" id="KW-1185">Reference proteome</keyword>
<dbReference type="AlphaFoldDB" id="A0A150GV13"/>
<feature type="region of interest" description="Disordered" evidence="4">
    <location>
        <begin position="248"/>
        <end position="270"/>
    </location>
</feature>
<evidence type="ECO:0000256" key="4">
    <source>
        <dbReference type="SAM" id="MobiDB-lite"/>
    </source>
</evidence>
<feature type="region of interest" description="Disordered" evidence="4">
    <location>
        <begin position="171"/>
        <end position="193"/>
    </location>
</feature>
<feature type="compositionally biased region" description="Basic residues" evidence="4">
    <location>
        <begin position="21"/>
        <end position="31"/>
    </location>
</feature>
<gene>
    <name evidence="5" type="ORF">GPECTOR_6g596</name>
</gene>
<dbReference type="GO" id="GO:0000184">
    <property type="term" value="P:nuclear-transcribed mRNA catabolic process, nonsense-mediated decay"/>
    <property type="evidence" value="ECO:0007669"/>
    <property type="project" value="UniProtKB-KW"/>
</dbReference>
<dbReference type="STRING" id="33097.A0A150GV13"/>
<evidence type="ECO:0000256" key="2">
    <source>
        <dbReference type="ARBA" id="ARBA00023161"/>
    </source>
</evidence>
<organism evidence="5 6">
    <name type="scientific">Gonium pectorale</name>
    <name type="common">Green alga</name>
    <dbReference type="NCBI Taxonomy" id="33097"/>
    <lineage>
        <taxon>Eukaryota</taxon>
        <taxon>Viridiplantae</taxon>
        <taxon>Chlorophyta</taxon>
        <taxon>core chlorophytes</taxon>
        <taxon>Chlorophyceae</taxon>
        <taxon>CS clade</taxon>
        <taxon>Chlamydomonadales</taxon>
        <taxon>Volvocaceae</taxon>
        <taxon>Gonium</taxon>
    </lineage>
</organism>
<feature type="compositionally biased region" description="Pro residues" evidence="4">
    <location>
        <begin position="248"/>
        <end position="257"/>
    </location>
</feature>
<comment type="similarity">
    <text evidence="1">Belongs to the SMG8 family.</text>
</comment>
<proteinExistence type="inferred from homology"/>
<feature type="compositionally biased region" description="Low complexity" evidence="4">
    <location>
        <begin position="1"/>
        <end position="13"/>
    </location>
</feature>
<reference evidence="6" key="1">
    <citation type="journal article" date="2016" name="Nat. Commun.">
        <title>The Gonium pectorale genome demonstrates co-option of cell cycle regulation during the evolution of multicellularity.</title>
        <authorList>
            <person name="Hanschen E.R."/>
            <person name="Marriage T.N."/>
            <person name="Ferris P.J."/>
            <person name="Hamaji T."/>
            <person name="Toyoda A."/>
            <person name="Fujiyama A."/>
            <person name="Neme R."/>
            <person name="Noguchi H."/>
            <person name="Minakuchi Y."/>
            <person name="Suzuki M."/>
            <person name="Kawai-Toyooka H."/>
            <person name="Smith D.R."/>
            <person name="Sparks H."/>
            <person name="Anderson J."/>
            <person name="Bakaric R."/>
            <person name="Luria V."/>
            <person name="Karger A."/>
            <person name="Kirschner M.W."/>
            <person name="Durand P.M."/>
            <person name="Michod R.E."/>
            <person name="Nozaki H."/>
            <person name="Olson B.J."/>
        </authorList>
    </citation>
    <scope>NUCLEOTIDE SEQUENCE [LARGE SCALE GENOMIC DNA]</scope>
    <source>
        <strain evidence="6">NIES-2863</strain>
    </source>
</reference>
<evidence type="ECO:0000256" key="1">
    <source>
        <dbReference type="ARBA" id="ARBA00006443"/>
    </source>
</evidence>
<comment type="caution">
    <text evidence="5">The sequence shown here is derived from an EMBL/GenBank/DDBJ whole genome shotgun (WGS) entry which is preliminary data.</text>
</comment>
<dbReference type="OrthoDB" id="550214at2759"/>
<evidence type="ECO:0000313" key="5">
    <source>
        <dbReference type="EMBL" id="KXZ53679.1"/>
    </source>
</evidence>
<sequence length="509" mass="49431">MAAAQTRRQAAGAPSDEAMARGKRGSKHKHQQSLLDPSAGASDPEAVNRERASIASAWPFPHARSTGGSGGAGNRAPPHYGAGLAGRGRRGRGTPASPGRREPAAGETEAAGTDAAAFPTLAGGKDARKVYIGYEYQTLDGRRFLATPQQLAAGSAALAVAASSAAAAAAAAPPGASGPASAPPTKPGRLPRNASYGAVDAAKASATAATAASAAAAATAAAAAARAGAVAASFLLQHDAPLFLQPPPGLQPDPAAPPAQDGAPAWDQTPRRPVGLAQLARIFVVTPASASGAPLLAVRPTVQFRLIQPPQLPADAAEVALRPQAGSASAYAVTGRSSGGGATGDAREGVHAEQTCFASDPAVVVSGQGPAAAGVQATLPKPVPLPSDSLVVVSLPLAYGLPAEWLGWGGGMATGFVGDGVSPGGNGGGVADCDAATAVEGAAVGAGGGAGAGLLPLPGAEGRGEGSPGGPRCLAQPTLVPLVQVDDRGPFDARLVAGSALFPIAGPQP</sequence>
<name>A0A150GV13_GONPE</name>
<keyword evidence="2" id="KW-0866">Nonsense-mediated mRNA decay</keyword>
<feature type="compositionally biased region" description="Low complexity" evidence="4">
    <location>
        <begin position="171"/>
        <end position="180"/>
    </location>
</feature>
<dbReference type="EMBL" id="LSYV01000007">
    <property type="protein sequence ID" value="KXZ53679.1"/>
    <property type="molecule type" value="Genomic_DNA"/>
</dbReference>
<evidence type="ECO:0000256" key="3">
    <source>
        <dbReference type="ARBA" id="ARBA00029509"/>
    </source>
</evidence>
<dbReference type="InterPro" id="IPR019354">
    <property type="entry name" value="SMG8-like"/>
</dbReference>
<feature type="region of interest" description="Disordered" evidence="4">
    <location>
        <begin position="1"/>
        <end position="117"/>
    </location>
</feature>
<dbReference type="PANTHER" id="PTHR13091">
    <property type="entry name" value="AMPLIFIED IN BREAST CANCER 2-RELATED"/>
    <property type="match status" value="1"/>
</dbReference>
<accession>A0A150GV13</accession>
<dbReference type="Proteomes" id="UP000075714">
    <property type="component" value="Unassembled WGS sequence"/>
</dbReference>
<evidence type="ECO:0000313" key="6">
    <source>
        <dbReference type="Proteomes" id="UP000075714"/>
    </source>
</evidence>
<protein>
    <recommendedName>
        <fullName evidence="3">Nonsense-mediated mRNA decay factor SMG8</fullName>
    </recommendedName>
</protein>